<dbReference type="InterPro" id="IPR016449">
    <property type="entry name" value="K_chnl_inward-rec_Kir"/>
</dbReference>
<organism evidence="23 24">
    <name type="scientific">Conger conger</name>
    <name type="common">Conger eel</name>
    <name type="synonym">Muraena conger</name>
    <dbReference type="NCBI Taxonomy" id="82655"/>
    <lineage>
        <taxon>Eukaryota</taxon>
        <taxon>Metazoa</taxon>
        <taxon>Chordata</taxon>
        <taxon>Craniata</taxon>
        <taxon>Vertebrata</taxon>
        <taxon>Euteleostomi</taxon>
        <taxon>Actinopterygii</taxon>
        <taxon>Neopterygii</taxon>
        <taxon>Teleostei</taxon>
        <taxon>Anguilliformes</taxon>
        <taxon>Congridae</taxon>
        <taxon>Conger</taxon>
    </lineage>
</organism>
<keyword evidence="10" id="KW-1015">Disulfide bond</keyword>
<dbReference type="FunFam" id="1.10.287.70:FF:000019">
    <property type="entry name" value="G protein-activated inward rectifier potassium channel 1"/>
    <property type="match status" value="1"/>
</dbReference>
<evidence type="ECO:0000256" key="17">
    <source>
        <dbReference type="ARBA" id="ARBA00081071"/>
    </source>
</evidence>
<evidence type="ECO:0000256" key="15">
    <source>
        <dbReference type="ARBA" id="ARBA00072191"/>
    </source>
</evidence>
<comment type="caution">
    <text evidence="18">Lacks conserved residue(s) required for the propagation of feature annotation.</text>
</comment>
<comment type="subcellular location">
    <subcellularLocation>
        <location evidence="1 19">Membrane</location>
        <topology evidence="1 19">Multi-pass membrane protein</topology>
    </subcellularLocation>
</comment>
<keyword evidence="11 19" id="KW-0407">Ion channel</keyword>
<dbReference type="GO" id="GO:0005242">
    <property type="term" value="F:inward rectifier potassium channel activity"/>
    <property type="evidence" value="ECO:0007669"/>
    <property type="project" value="InterPro"/>
</dbReference>
<comment type="catalytic activity">
    <reaction evidence="12">
        <text>K(+)(in) = K(+)(out)</text>
        <dbReference type="Rhea" id="RHEA:29463"/>
        <dbReference type="ChEBI" id="CHEBI:29103"/>
    </reaction>
</comment>
<evidence type="ECO:0000256" key="5">
    <source>
        <dbReference type="ARBA" id="ARBA00022882"/>
    </source>
</evidence>
<keyword evidence="2 19" id="KW-0813">Transport</keyword>
<dbReference type="GO" id="GO:0005886">
    <property type="term" value="C:plasma membrane"/>
    <property type="evidence" value="ECO:0007669"/>
    <property type="project" value="TreeGrafter"/>
</dbReference>
<keyword evidence="24" id="KW-1185">Reference proteome</keyword>
<feature type="domain" description="SRCR" evidence="22">
    <location>
        <begin position="638"/>
        <end position="690"/>
    </location>
</feature>
<comment type="similarity">
    <text evidence="13">Belongs to the inward rectifier-type potassium channel (TC 1.A.2.1) family. KCNJ9 subfamily.</text>
</comment>
<evidence type="ECO:0000313" key="24">
    <source>
        <dbReference type="Proteomes" id="UP001152803"/>
    </source>
</evidence>
<name>A0A9Q1D3L4_CONCO</name>
<dbReference type="PRINTS" id="PR01320">
    <property type="entry name" value="KIRCHANNEL"/>
</dbReference>
<dbReference type="Pfam" id="PF01007">
    <property type="entry name" value="IRK"/>
    <property type="match status" value="1"/>
</dbReference>
<dbReference type="AlphaFoldDB" id="A0A9Q1D3L4"/>
<dbReference type="SUPFAM" id="SSF56487">
    <property type="entry name" value="SRCR-like"/>
    <property type="match status" value="1"/>
</dbReference>
<dbReference type="InterPro" id="IPR036772">
    <property type="entry name" value="SRCR-like_dom_sf"/>
</dbReference>
<dbReference type="Proteomes" id="UP001152803">
    <property type="component" value="Unassembled WGS sequence"/>
</dbReference>
<evidence type="ECO:0000256" key="12">
    <source>
        <dbReference type="ARBA" id="ARBA00034430"/>
    </source>
</evidence>
<evidence type="ECO:0000256" key="10">
    <source>
        <dbReference type="ARBA" id="ARBA00023157"/>
    </source>
</evidence>
<evidence type="ECO:0000256" key="18">
    <source>
        <dbReference type="PROSITE-ProRule" id="PRU00196"/>
    </source>
</evidence>
<evidence type="ECO:0000313" key="23">
    <source>
        <dbReference type="EMBL" id="KAJ8256957.1"/>
    </source>
</evidence>
<keyword evidence="6 19" id="KW-0630">Potassium</keyword>
<keyword evidence="7 21" id="KW-1133">Transmembrane helix</keyword>
<evidence type="ECO:0000256" key="19">
    <source>
        <dbReference type="RuleBase" id="RU003822"/>
    </source>
</evidence>
<keyword evidence="5 19" id="KW-0851">Voltage-gated channel</keyword>
<proteinExistence type="inferred from homology"/>
<evidence type="ECO:0000256" key="21">
    <source>
        <dbReference type="SAM" id="Phobius"/>
    </source>
</evidence>
<dbReference type="PANTHER" id="PTHR11767">
    <property type="entry name" value="INWARD RECTIFIER POTASSIUM CHANNEL"/>
    <property type="match status" value="1"/>
</dbReference>
<keyword evidence="9 21" id="KW-0472">Membrane</keyword>
<dbReference type="InterPro" id="IPR014756">
    <property type="entry name" value="Ig_E-set"/>
</dbReference>
<keyword evidence="4 19" id="KW-0812">Transmembrane</keyword>
<dbReference type="InterPro" id="IPR041647">
    <property type="entry name" value="IRK_C"/>
</dbReference>
<evidence type="ECO:0000256" key="9">
    <source>
        <dbReference type="ARBA" id="ARBA00023136"/>
    </source>
</evidence>
<dbReference type="InterPro" id="IPR040445">
    <property type="entry name" value="Kir_TM"/>
</dbReference>
<dbReference type="InterPro" id="IPR013518">
    <property type="entry name" value="K_chnl_inward-rec_Kir_cyto"/>
</dbReference>
<evidence type="ECO:0000256" key="11">
    <source>
        <dbReference type="ARBA" id="ARBA00023303"/>
    </source>
</evidence>
<evidence type="ECO:0000256" key="14">
    <source>
        <dbReference type="ARBA" id="ARBA00062687"/>
    </source>
</evidence>
<dbReference type="FunFam" id="2.60.40.1400:FF:000001">
    <property type="entry name" value="G protein-activated inward rectifier potassium channel 2"/>
    <property type="match status" value="1"/>
</dbReference>
<accession>A0A9Q1D3L4</accession>
<evidence type="ECO:0000259" key="22">
    <source>
        <dbReference type="PROSITE" id="PS50287"/>
    </source>
</evidence>
<feature type="region of interest" description="Disordered" evidence="20">
    <location>
        <begin position="43"/>
        <end position="81"/>
    </location>
</feature>
<gene>
    <name evidence="23" type="ORF">COCON_G00191090</name>
</gene>
<protein>
    <recommendedName>
        <fullName evidence="15">G protein-activated inward rectifier potassium channel 3</fullName>
    </recommendedName>
    <alternativeName>
        <fullName evidence="17">Inward rectifier K(+) channel Kir3.3</fullName>
    </alternativeName>
    <alternativeName>
        <fullName evidence="16">Potassium channel, inwardly rectifying subfamily J member 9</fullName>
    </alternativeName>
</protein>
<dbReference type="Gene3D" id="1.10.287.70">
    <property type="match status" value="1"/>
</dbReference>
<evidence type="ECO:0000256" key="13">
    <source>
        <dbReference type="ARBA" id="ARBA00061604"/>
    </source>
</evidence>
<evidence type="ECO:0000256" key="8">
    <source>
        <dbReference type="ARBA" id="ARBA00023065"/>
    </source>
</evidence>
<reference evidence="23" key="1">
    <citation type="journal article" date="2023" name="Science">
        <title>Genome structures resolve the early diversification of teleost fishes.</title>
        <authorList>
            <person name="Parey E."/>
            <person name="Louis A."/>
            <person name="Montfort J."/>
            <person name="Bouchez O."/>
            <person name="Roques C."/>
            <person name="Iampietro C."/>
            <person name="Lluch J."/>
            <person name="Castinel A."/>
            <person name="Donnadieu C."/>
            <person name="Desvignes T."/>
            <person name="Floi Bucao C."/>
            <person name="Jouanno E."/>
            <person name="Wen M."/>
            <person name="Mejri S."/>
            <person name="Dirks R."/>
            <person name="Jansen H."/>
            <person name="Henkel C."/>
            <person name="Chen W.J."/>
            <person name="Zahm M."/>
            <person name="Cabau C."/>
            <person name="Klopp C."/>
            <person name="Thompson A.W."/>
            <person name="Robinson-Rechavi M."/>
            <person name="Braasch I."/>
            <person name="Lecointre G."/>
            <person name="Bobe J."/>
            <person name="Postlethwait J.H."/>
            <person name="Berthelot C."/>
            <person name="Roest Crollius H."/>
            <person name="Guiguen Y."/>
        </authorList>
    </citation>
    <scope>NUCLEOTIDE SEQUENCE</scope>
    <source>
        <strain evidence="23">Concon-B</strain>
    </source>
</reference>
<feature type="transmembrane region" description="Helical" evidence="21">
    <location>
        <begin position="259"/>
        <end position="282"/>
    </location>
</feature>
<keyword evidence="8 19" id="KW-0406">Ion transport</keyword>
<dbReference type="SUPFAM" id="SSF81324">
    <property type="entry name" value="Voltage-gated potassium channels"/>
    <property type="match status" value="1"/>
</dbReference>
<dbReference type="GO" id="GO:0034765">
    <property type="term" value="P:regulation of monoatomic ion transmembrane transport"/>
    <property type="evidence" value="ECO:0007669"/>
    <property type="project" value="TreeGrafter"/>
</dbReference>
<evidence type="ECO:0000256" key="16">
    <source>
        <dbReference type="ARBA" id="ARBA00076077"/>
    </source>
</evidence>
<feature type="transmembrane region" description="Helical" evidence="21">
    <location>
        <begin position="182"/>
        <end position="203"/>
    </location>
</feature>
<evidence type="ECO:0000256" key="7">
    <source>
        <dbReference type="ARBA" id="ARBA00022989"/>
    </source>
</evidence>
<dbReference type="GO" id="GO:0007399">
    <property type="term" value="P:nervous system development"/>
    <property type="evidence" value="ECO:0007669"/>
    <property type="project" value="UniProtKB-ARBA"/>
</dbReference>
<dbReference type="EMBL" id="JAFJMO010000014">
    <property type="protein sequence ID" value="KAJ8256957.1"/>
    <property type="molecule type" value="Genomic_DNA"/>
</dbReference>
<dbReference type="Pfam" id="PF15494">
    <property type="entry name" value="SRCR_2"/>
    <property type="match status" value="1"/>
</dbReference>
<keyword evidence="3 19" id="KW-0633">Potassium transport</keyword>
<evidence type="ECO:0000256" key="2">
    <source>
        <dbReference type="ARBA" id="ARBA00022448"/>
    </source>
</evidence>
<sequence length="719" mass="80902">MISTEIRSSVASQEVRGWRRPHLRRNSVPPVRTLRAKHLLAYLPRPSHRSPHTLTEKERDQPSEVSSRERRDPGKPQRSPLCHKRLSSRWRARGASRVQRGPAGEAAIFSSPAASCRGRPRGERYVEALVGDGRRPFSPEGEQRQRYVTKDGKCRVNLGRIDGRARFLSDVFTTLVDLRCRWFLLAFTVCYIATWLAFAQAYFLDAWLRGDLWHATEPEWRPCYRNVDGFLSALLLSVESQMTIGYGSRTVTPECVEGVALLMAQCIVGSALDVLMMGCVFVKISRPQKRAQTLVFSERCVVSARDGRLCLMFRVGDLRESHMVEAKIRARLVRSRLTAEGEFLPLEQAEISLGLDTGADRLFLVEPQTVSHVIDPASPLWETSAQTLKRDRLEVVVILEGIVEASGMTCQARTSYTEDEILWGHRFESCMTKEKGAFQVDYSTFDKTYPVKTCCYSAKEMQERPDLSSYWSTVSDIHQSQPREHLWAEHRAGVGSYIHSSERNICDVYAKITAAFSWTRTREENMSIEADTLSVIENPAAVRHPFGRDGAGVEGAAGVHGNPAWLREIHRENKGSSKVTARRLVRILAAVCAVGVLGGVAVGVWFIVKVLLRPAITQSPAGLGDTKETSFCNVTEDISVADPRKGSVFYRISPENSLLEIQLERLQTWLPVCYERWNSSLGTLVCRQLGYLRSVGHSSQEEAPFWGQKSILPFFKGRQ</sequence>
<dbReference type="PROSITE" id="PS50287">
    <property type="entry name" value="SRCR_2"/>
    <property type="match status" value="1"/>
</dbReference>
<dbReference type="Gene3D" id="3.10.250.10">
    <property type="entry name" value="SRCR-like domain"/>
    <property type="match status" value="1"/>
</dbReference>
<dbReference type="PANTHER" id="PTHR11767:SF116">
    <property type="entry name" value="G PROTEIN-ACTIVATED INWARD RECTIFIER POTASSIUM CHANNEL 4"/>
    <property type="match status" value="1"/>
</dbReference>
<evidence type="ECO:0000256" key="20">
    <source>
        <dbReference type="SAM" id="MobiDB-lite"/>
    </source>
</evidence>
<feature type="transmembrane region" description="Helical" evidence="21">
    <location>
        <begin position="584"/>
        <end position="608"/>
    </location>
</feature>
<dbReference type="InterPro" id="IPR001190">
    <property type="entry name" value="SRCR"/>
</dbReference>
<evidence type="ECO:0000256" key="3">
    <source>
        <dbReference type="ARBA" id="ARBA00022538"/>
    </source>
</evidence>
<dbReference type="OrthoDB" id="273257at2759"/>
<feature type="compositionally biased region" description="Basic and acidic residues" evidence="20">
    <location>
        <begin position="54"/>
        <end position="75"/>
    </location>
</feature>
<dbReference type="Gene3D" id="2.60.40.1400">
    <property type="entry name" value="G protein-activated inward rectifier potassium channel 1"/>
    <property type="match status" value="1"/>
</dbReference>
<dbReference type="GO" id="GO:0034702">
    <property type="term" value="C:monoatomic ion channel complex"/>
    <property type="evidence" value="ECO:0007669"/>
    <property type="project" value="UniProtKB-KW"/>
</dbReference>
<dbReference type="SUPFAM" id="SSF81296">
    <property type="entry name" value="E set domains"/>
    <property type="match status" value="1"/>
</dbReference>
<comment type="caution">
    <text evidence="23">The sequence shown here is derived from an EMBL/GenBank/DDBJ whole genome shotgun (WGS) entry which is preliminary data.</text>
</comment>
<evidence type="ECO:0000256" key="6">
    <source>
        <dbReference type="ARBA" id="ARBA00022958"/>
    </source>
</evidence>
<evidence type="ECO:0000256" key="1">
    <source>
        <dbReference type="ARBA" id="ARBA00004141"/>
    </source>
</evidence>
<evidence type="ECO:0000256" key="4">
    <source>
        <dbReference type="ARBA" id="ARBA00022692"/>
    </source>
</evidence>
<dbReference type="GO" id="GO:1990573">
    <property type="term" value="P:potassium ion import across plasma membrane"/>
    <property type="evidence" value="ECO:0007669"/>
    <property type="project" value="TreeGrafter"/>
</dbReference>
<comment type="subunit">
    <text evidence="14">Associates with KCNJ3/GIRK1 to form a G-protein-activated heteromultimer pore-forming unit. Interacts (via PDZ-binding motif) with SNX27 (via PDZ domain); the interaction is required when endocytosed to prevent degradation in lysosomes and promote recycling to the plasma membrane.</text>
</comment>
<dbReference type="Pfam" id="PF17655">
    <property type="entry name" value="IRK_C"/>
    <property type="match status" value="1"/>
</dbReference>